<dbReference type="Gene3D" id="1.10.10.10">
    <property type="entry name" value="Winged helix-like DNA-binding domain superfamily/Winged helix DNA-binding domain"/>
    <property type="match status" value="1"/>
</dbReference>
<dbReference type="RefSeq" id="WP_380425564.1">
    <property type="nucleotide sequence ID" value="NZ_JBHRZV010000027.1"/>
</dbReference>
<comment type="caution">
    <text evidence="2">The sequence shown here is derived from an EMBL/GenBank/DDBJ whole genome shotgun (WGS) entry which is preliminary data.</text>
</comment>
<dbReference type="InterPro" id="IPR036390">
    <property type="entry name" value="WH_DNA-bd_sf"/>
</dbReference>
<evidence type="ECO:0000313" key="3">
    <source>
        <dbReference type="Proteomes" id="UP001595807"/>
    </source>
</evidence>
<name>A0ABV8CUC5_9STRE</name>
<dbReference type="InterPro" id="IPR052509">
    <property type="entry name" value="Metal_resp_DNA-bind_regulator"/>
</dbReference>
<evidence type="ECO:0000259" key="1">
    <source>
        <dbReference type="Pfam" id="PF03551"/>
    </source>
</evidence>
<dbReference type="EMBL" id="JBHRZV010000027">
    <property type="protein sequence ID" value="MFC3927695.1"/>
    <property type="molecule type" value="Genomic_DNA"/>
</dbReference>
<dbReference type="SUPFAM" id="SSF46785">
    <property type="entry name" value="Winged helix' DNA-binding domain"/>
    <property type="match status" value="1"/>
</dbReference>
<gene>
    <name evidence="2" type="ORF">ACFORF_03535</name>
</gene>
<dbReference type="Pfam" id="PF03551">
    <property type="entry name" value="PadR"/>
    <property type="match status" value="1"/>
</dbReference>
<proteinExistence type="predicted"/>
<dbReference type="InterPro" id="IPR036388">
    <property type="entry name" value="WH-like_DNA-bd_sf"/>
</dbReference>
<organism evidence="2 3">
    <name type="scientific">Streptococcus caprae</name>
    <dbReference type="NCBI Taxonomy" id="1640501"/>
    <lineage>
        <taxon>Bacteria</taxon>
        <taxon>Bacillati</taxon>
        <taxon>Bacillota</taxon>
        <taxon>Bacilli</taxon>
        <taxon>Lactobacillales</taxon>
        <taxon>Streptococcaceae</taxon>
        <taxon>Streptococcus</taxon>
    </lineage>
</organism>
<protein>
    <submittedName>
        <fullName evidence="2">PadR family transcriptional regulator</fullName>
    </submittedName>
</protein>
<dbReference type="InterPro" id="IPR005149">
    <property type="entry name" value="Tscrpt_reg_PadR_N"/>
</dbReference>
<sequence length="105" mass="12398">MEDKIKRVYIPMTETAFYILFALQEERHGYEITQESKRLTANQVVISPGTMYGTLSKMEKDGLIAFHREEDKRKIYRITDLGREVLELELARIERLYKNSKGEIL</sequence>
<dbReference type="PANTHER" id="PTHR33169:SF13">
    <property type="entry name" value="PADR-FAMILY TRANSCRIPTIONAL REGULATOR"/>
    <property type="match status" value="1"/>
</dbReference>
<dbReference type="PANTHER" id="PTHR33169">
    <property type="entry name" value="PADR-FAMILY TRANSCRIPTIONAL REGULATOR"/>
    <property type="match status" value="1"/>
</dbReference>
<dbReference type="Proteomes" id="UP001595807">
    <property type="component" value="Unassembled WGS sequence"/>
</dbReference>
<feature type="domain" description="Transcription regulator PadR N-terminal" evidence="1">
    <location>
        <begin position="23"/>
        <end position="87"/>
    </location>
</feature>
<accession>A0ABV8CUC5</accession>
<evidence type="ECO:0000313" key="2">
    <source>
        <dbReference type="EMBL" id="MFC3927695.1"/>
    </source>
</evidence>
<reference evidence="3" key="1">
    <citation type="journal article" date="2019" name="Int. J. Syst. Evol. Microbiol.">
        <title>The Global Catalogue of Microorganisms (GCM) 10K type strain sequencing project: providing services to taxonomists for standard genome sequencing and annotation.</title>
        <authorList>
            <consortium name="The Broad Institute Genomics Platform"/>
            <consortium name="The Broad Institute Genome Sequencing Center for Infectious Disease"/>
            <person name="Wu L."/>
            <person name="Ma J."/>
        </authorList>
    </citation>
    <scope>NUCLEOTIDE SEQUENCE [LARGE SCALE GENOMIC DNA]</scope>
    <source>
        <strain evidence="3">CCUG 67170</strain>
    </source>
</reference>
<keyword evidence="3" id="KW-1185">Reference proteome</keyword>